<evidence type="ECO:0000256" key="4">
    <source>
        <dbReference type="ARBA" id="ARBA00023136"/>
    </source>
</evidence>
<feature type="compositionally biased region" description="Low complexity" evidence="5">
    <location>
        <begin position="334"/>
        <end position="352"/>
    </location>
</feature>
<evidence type="ECO:0000313" key="8">
    <source>
        <dbReference type="Proteomes" id="UP000568888"/>
    </source>
</evidence>
<feature type="transmembrane region" description="Helical" evidence="6">
    <location>
        <begin position="236"/>
        <end position="260"/>
    </location>
</feature>
<evidence type="ECO:0008006" key="9">
    <source>
        <dbReference type="Google" id="ProtNLM"/>
    </source>
</evidence>
<dbReference type="AlphaFoldDB" id="A0A6V8MWF1"/>
<dbReference type="InterPro" id="IPR007688">
    <property type="entry name" value="Conjugal_tfr_TrbL/VirB6"/>
</dbReference>
<keyword evidence="4 6" id="KW-0472">Membrane</keyword>
<keyword evidence="3 6" id="KW-1133">Transmembrane helix</keyword>
<sequence length="409" mass="42465">MAISSGILTDLLNVFMGSIVPGYGKVLPNAKTLLSMLATLEICLAGLWMAFDGGHKIEVTFLKKVMQIGFFVWVVNNYEWLVRIILLGFIQTGTIAGGGTTPVNLITDPSRIVEYGFAVTAPIFEHTQNYSLWNVSIRHAMDMLLTQFAAVLIVIAFFGIALLVFVTYLEFYIISALGLMLVPFGVFKHTAFLAEKVFGAIIAFGIRLMVLAFILSVSQQTLATLTLPPDPTFQEISLILLVALTIMGLAWHAPAVAGGLMAGSPGLGLGAVASTGVAVAGGIAAGGAMITGAAQQIARAGVQATAAAASGGDGMRRAAPTGHPPPSPGGNVPSATTSTSLGASSGTIASSSQDTPPQWARDLLQKKGAGPSPNPSSSPRWAQNVLMARGVVPHDTHSGGGVSVQLREV</sequence>
<keyword evidence="2 6" id="KW-0812">Transmembrane</keyword>
<reference evidence="8" key="1">
    <citation type="submission" date="2020-06" db="EMBL/GenBank/DDBJ databases">
        <title>Draft genomic sequecing of Geomonas sp. Red736.</title>
        <authorList>
            <person name="Itoh H."/>
            <person name="Xu Z.X."/>
            <person name="Ushijima N."/>
            <person name="Masuda Y."/>
            <person name="Shiratori Y."/>
            <person name="Senoo K."/>
        </authorList>
    </citation>
    <scope>NUCLEOTIDE SEQUENCE [LARGE SCALE GENOMIC DNA]</scope>
    <source>
        <strain evidence="8">Red736</strain>
    </source>
</reference>
<proteinExistence type="predicted"/>
<dbReference type="Proteomes" id="UP000568888">
    <property type="component" value="Unassembled WGS sequence"/>
</dbReference>
<evidence type="ECO:0000256" key="6">
    <source>
        <dbReference type="SAM" id="Phobius"/>
    </source>
</evidence>
<evidence type="ECO:0000256" key="3">
    <source>
        <dbReference type="ARBA" id="ARBA00022989"/>
    </source>
</evidence>
<dbReference type="EMBL" id="BLXY01000002">
    <property type="protein sequence ID" value="GFO63609.1"/>
    <property type="molecule type" value="Genomic_DNA"/>
</dbReference>
<accession>A0A6V8MWF1</accession>
<organism evidence="7 8">
    <name type="scientific">Geomonas paludis</name>
    <dbReference type="NCBI Taxonomy" id="2740185"/>
    <lineage>
        <taxon>Bacteria</taxon>
        <taxon>Pseudomonadati</taxon>
        <taxon>Thermodesulfobacteriota</taxon>
        <taxon>Desulfuromonadia</taxon>
        <taxon>Geobacterales</taxon>
        <taxon>Geobacteraceae</taxon>
        <taxon>Geomonas</taxon>
    </lineage>
</organism>
<feature type="region of interest" description="Disordered" evidence="5">
    <location>
        <begin position="308"/>
        <end position="357"/>
    </location>
</feature>
<dbReference type="Pfam" id="PF04610">
    <property type="entry name" value="TrbL"/>
    <property type="match status" value="1"/>
</dbReference>
<dbReference type="GO" id="GO:0016020">
    <property type="term" value="C:membrane"/>
    <property type="evidence" value="ECO:0007669"/>
    <property type="project" value="UniProtKB-SubCell"/>
</dbReference>
<feature type="transmembrane region" description="Helical" evidence="6">
    <location>
        <begin position="144"/>
        <end position="165"/>
    </location>
</feature>
<feature type="transmembrane region" description="Helical" evidence="6">
    <location>
        <begin position="33"/>
        <end position="51"/>
    </location>
</feature>
<feature type="transmembrane region" description="Helical" evidence="6">
    <location>
        <begin position="197"/>
        <end position="216"/>
    </location>
</feature>
<protein>
    <recommendedName>
        <fullName evidence="9">Conjugal transfer protein TrbL</fullName>
    </recommendedName>
</protein>
<gene>
    <name evidence="7" type="ORF">GMPD_15280</name>
</gene>
<comment type="subcellular location">
    <subcellularLocation>
        <location evidence="1">Membrane</location>
        <topology evidence="1">Multi-pass membrane protein</topology>
    </subcellularLocation>
</comment>
<evidence type="ECO:0000256" key="1">
    <source>
        <dbReference type="ARBA" id="ARBA00004141"/>
    </source>
</evidence>
<name>A0A6V8MWF1_9BACT</name>
<feature type="transmembrane region" description="Helical" evidence="6">
    <location>
        <begin position="267"/>
        <end position="290"/>
    </location>
</feature>
<comment type="caution">
    <text evidence="7">The sequence shown here is derived from an EMBL/GenBank/DDBJ whole genome shotgun (WGS) entry which is preliminary data.</text>
</comment>
<evidence type="ECO:0000313" key="7">
    <source>
        <dbReference type="EMBL" id="GFO63609.1"/>
    </source>
</evidence>
<feature type="transmembrane region" description="Helical" evidence="6">
    <location>
        <begin position="171"/>
        <end position="190"/>
    </location>
</feature>
<evidence type="ECO:0000256" key="5">
    <source>
        <dbReference type="SAM" id="MobiDB-lite"/>
    </source>
</evidence>
<dbReference type="NCBIfam" id="TIGR02783">
    <property type="entry name" value="TrbL_P"/>
    <property type="match status" value="1"/>
</dbReference>
<evidence type="ECO:0000256" key="2">
    <source>
        <dbReference type="ARBA" id="ARBA00022692"/>
    </source>
</evidence>
<dbReference type="GO" id="GO:0030255">
    <property type="term" value="P:protein secretion by the type IV secretion system"/>
    <property type="evidence" value="ECO:0007669"/>
    <property type="project" value="InterPro"/>
</dbReference>
<dbReference type="InterPro" id="IPR014150">
    <property type="entry name" value="Conjugal_tfr_TrbL"/>
</dbReference>
<dbReference type="RefSeq" id="WP_183346459.1">
    <property type="nucleotide sequence ID" value="NZ_BLXY01000002.1"/>
</dbReference>